<dbReference type="Proteomes" id="UP000002254">
    <property type="component" value="Chromosome 10"/>
</dbReference>
<dbReference type="Proteomes" id="UP000694429">
    <property type="component" value="Chromosome 10"/>
</dbReference>
<proteinExistence type="predicted"/>
<dbReference type="Ensembl" id="ENSCAFT00030013827.1">
    <property type="protein sequence ID" value="ENSCAFP00030012066.1"/>
    <property type="gene ID" value="ENSCAFG00030007534.1"/>
</dbReference>
<reference evidence="2 5" key="1">
    <citation type="journal article" date="2005" name="Nature">
        <title>Genome sequence, comparative analysis and haplotype structure of the domestic dog.</title>
        <authorList>
            <consortium name="Broad Sequencing Platform"/>
            <person name="Lindblad-Toh K."/>
            <person name="Wade C.M."/>
            <person name="Mikkelsen T.S."/>
            <person name="Karlsson E.K."/>
            <person name="Jaffe D.B."/>
            <person name="Kamal M."/>
            <person name="Clamp M."/>
            <person name="Chang J.L."/>
            <person name="Kulbokas E.J. III"/>
            <person name="Zody M.C."/>
            <person name="Mauceli E."/>
            <person name="Xie X."/>
            <person name="Breen M."/>
            <person name="Wayne R.K."/>
            <person name="Ostrander E.A."/>
            <person name="Ponting C.P."/>
            <person name="Galibert F."/>
            <person name="Smith D.R."/>
            <person name="DeJong P.J."/>
            <person name="Kirkness E."/>
            <person name="Alvarez P."/>
            <person name="Biagi T."/>
            <person name="Brockman W."/>
            <person name="Butler J."/>
            <person name="Chin C.W."/>
            <person name="Cook A."/>
            <person name="Cuff J."/>
            <person name="Daly M.J."/>
            <person name="DeCaprio D."/>
            <person name="Gnerre S."/>
            <person name="Grabherr M."/>
            <person name="Kellis M."/>
            <person name="Kleber M."/>
            <person name="Bardeleben C."/>
            <person name="Goodstadt L."/>
            <person name="Heger A."/>
            <person name="Hitte C."/>
            <person name="Kim L."/>
            <person name="Koepfli K.P."/>
            <person name="Parker H.G."/>
            <person name="Pollinger J.P."/>
            <person name="Searle S.M."/>
            <person name="Sutter N.B."/>
            <person name="Thomas R."/>
            <person name="Webber C."/>
            <person name="Baldwin J."/>
            <person name="Abebe A."/>
            <person name="Abouelleil A."/>
            <person name="Aftuck L."/>
            <person name="Ait-Zahra M."/>
            <person name="Aldredge T."/>
            <person name="Allen N."/>
            <person name="An P."/>
            <person name="Anderson S."/>
            <person name="Antoine C."/>
            <person name="Arachchi H."/>
            <person name="Aslam A."/>
            <person name="Ayotte L."/>
            <person name="Bachantsang P."/>
            <person name="Barry A."/>
            <person name="Bayul T."/>
            <person name="Benamara M."/>
            <person name="Berlin A."/>
            <person name="Bessette D."/>
            <person name="Blitshteyn B."/>
            <person name="Bloom T."/>
            <person name="Blye J."/>
            <person name="Boguslavskiy L."/>
            <person name="Bonnet C."/>
            <person name="Boukhgalter B."/>
            <person name="Brown A."/>
            <person name="Cahill P."/>
            <person name="Calixte N."/>
            <person name="Camarata J."/>
            <person name="Cheshatsang Y."/>
            <person name="Chu J."/>
            <person name="Citroen M."/>
            <person name="Collymore A."/>
            <person name="Cooke P."/>
            <person name="Dawoe T."/>
            <person name="Daza R."/>
            <person name="Decktor K."/>
            <person name="DeGray S."/>
            <person name="Dhargay N."/>
            <person name="Dooley K."/>
            <person name="Dooley K."/>
            <person name="Dorje P."/>
            <person name="Dorjee K."/>
            <person name="Dorris L."/>
            <person name="Duffey N."/>
            <person name="Dupes A."/>
            <person name="Egbiremolen O."/>
            <person name="Elong R."/>
            <person name="Falk J."/>
            <person name="Farina A."/>
            <person name="Faro S."/>
            <person name="Ferguson D."/>
            <person name="Ferreira P."/>
            <person name="Fisher S."/>
            <person name="FitzGerald M."/>
            <person name="Foley K."/>
            <person name="Foley C."/>
            <person name="Franke A."/>
            <person name="Friedrich D."/>
            <person name="Gage D."/>
            <person name="Garber M."/>
            <person name="Gearin G."/>
            <person name="Giannoukos G."/>
            <person name="Goode T."/>
            <person name="Goyette A."/>
            <person name="Graham J."/>
            <person name="Grandbois E."/>
            <person name="Gyaltsen K."/>
            <person name="Hafez N."/>
            <person name="Hagopian D."/>
            <person name="Hagos B."/>
            <person name="Hall J."/>
            <person name="Healy C."/>
            <person name="Hegarty R."/>
            <person name="Honan T."/>
            <person name="Horn A."/>
            <person name="Houde N."/>
            <person name="Hughes L."/>
            <person name="Hunnicutt L."/>
            <person name="Husby M."/>
            <person name="Jester B."/>
            <person name="Jones C."/>
            <person name="Kamat A."/>
            <person name="Kanga B."/>
            <person name="Kells C."/>
            <person name="Khazanovich D."/>
            <person name="Kieu A.C."/>
            <person name="Kisner P."/>
            <person name="Kumar M."/>
            <person name="Lance K."/>
            <person name="Landers T."/>
            <person name="Lara M."/>
            <person name="Lee W."/>
            <person name="Leger J.P."/>
            <person name="Lennon N."/>
            <person name="Leuper L."/>
            <person name="LeVine S."/>
            <person name="Liu J."/>
            <person name="Liu X."/>
            <person name="Lokyitsang Y."/>
            <person name="Lokyitsang T."/>
            <person name="Lui A."/>
            <person name="Macdonald J."/>
            <person name="Major J."/>
            <person name="Marabella R."/>
            <person name="Maru K."/>
            <person name="Matthews C."/>
            <person name="McDonough S."/>
            <person name="Mehta T."/>
            <person name="Meldrim J."/>
            <person name="Melnikov A."/>
            <person name="Meneus L."/>
            <person name="Mihalev A."/>
            <person name="Mihova T."/>
            <person name="Miller K."/>
            <person name="Mittelman R."/>
            <person name="Mlenga V."/>
            <person name="Mulrain L."/>
            <person name="Munson G."/>
            <person name="Navidi A."/>
            <person name="Naylor J."/>
            <person name="Nguyen T."/>
            <person name="Nguyen N."/>
            <person name="Nguyen C."/>
            <person name="Nguyen T."/>
            <person name="Nicol R."/>
            <person name="Norbu N."/>
            <person name="Norbu C."/>
            <person name="Novod N."/>
            <person name="Nyima T."/>
            <person name="Olandt P."/>
            <person name="O'Neill B."/>
            <person name="O'Neill K."/>
            <person name="Osman S."/>
            <person name="Oyono L."/>
            <person name="Patti C."/>
            <person name="Perrin D."/>
            <person name="Phunkhang P."/>
            <person name="Pierre F."/>
            <person name="Priest M."/>
            <person name="Rachupka A."/>
            <person name="Raghuraman S."/>
            <person name="Rameau R."/>
            <person name="Ray V."/>
            <person name="Raymond C."/>
            <person name="Rege F."/>
            <person name="Rise C."/>
            <person name="Rogers J."/>
            <person name="Rogov P."/>
            <person name="Sahalie J."/>
            <person name="Settipalli S."/>
            <person name="Sharpe T."/>
            <person name="Shea T."/>
            <person name="Sheehan M."/>
            <person name="Sherpa N."/>
            <person name="Shi J."/>
            <person name="Shih D."/>
            <person name="Sloan J."/>
            <person name="Smith C."/>
            <person name="Sparrow T."/>
            <person name="Stalker J."/>
            <person name="Stange-Thomann N."/>
            <person name="Stavropoulos S."/>
            <person name="Stone C."/>
            <person name="Stone S."/>
            <person name="Sykes S."/>
            <person name="Tchuinga P."/>
            <person name="Tenzing P."/>
            <person name="Tesfaye S."/>
            <person name="Thoulutsang D."/>
            <person name="Thoulutsang Y."/>
            <person name="Topham K."/>
            <person name="Topping I."/>
            <person name="Tsamla T."/>
            <person name="Vassiliev H."/>
            <person name="Venkataraman V."/>
            <person name="Vo A."/>
            <person name="Wangchuk T."/>
            <person name="Wangdi T."/>
            <person name="Weiand M."/>
            <person name="Wilkinson J."/>
            <person name="Wilson A."/>
            <person name="Yadav S."/>
            <person name="Yang S."/>
            <person name="Yang X."/>
            <person name="Young G."/>
            <person name="Yu Q."/>
            <person name="Zainoun J."/>
            <person name="Zembek L."/>
            <person name="Zimmer A."/>
            <person name="Lander E.S."/>
        </authorList>
    </citation>
    <scope>NUCLEOTIDE SEQUENCE [LARGE SCALE GENOMIC DNA]</scope>
    <source>
        <strain evidence="2">Boxer</strain>
    </source>
</reference>
<dbReference type="Ensembl" id="ENSCAFT00040013789.1">
    <property type="protein sequence ID" value="ENSCAFP00040011941.1"/>
    <property type="gene ID" value="ENSCAFG00040007412.1"/>
</dbReference>
<evidence type="ECO:0000313" key="3">
    <source>
        <dbReference type="Ensembl" id="ENSCAFP00030012066.1"/>
    </source>
</evidence>
<evidence type="ECO:0000313" key="4">
    <source>
        <dbReference type="Ensembl" id="ENSCAFP00040011941.1"/>
    </source>
</evidence>
<name>A0A8C0QN98_CANLF</name>
<reference evidence="4" key="4">
    <citation type="submission" date="2025-05" db="UniProtKB">
        <authorList>
            <consortium name="Ensembl"/>
        </authorList>
    </citation>
    <scope>IDENTIFICATION</scope>
</reference>
<dbReference type="Proteomes" id="UP000694542">
    <property type="component" value="Chromosome 10"/>
</dbReference>
<evidence type="ECO:0000256" key="1">
    <source>
        <dbReference type="SAM" id="MobiDB-lite"/>
    </source>
</evidence>
<dbReference type="SUPFAM" id="SSF50182">
    <property type="entry name" value="Sm-like ribonucleoproteins"/>
    <property type="match status" value="1"/>
</dbReference>
<dbReference type="Ensembl" id="ENSCAFT00000099932.1">
    <property type="protein sequence ID" value="ENSCAFP00000069293.1"/>
    <property type="gene ID" value="ENSCAFG00000057092.1"/>
</dbReference>
<accession>A0A8C0QN98</accession>
<evidence type="ECO:0000313" key="5">
    <source>
        <dbReference type="Proteomes" id="UP000002254"/>
    </source>
</evidence>
<dbReference type="AlphaFoldDB" id="A0A8C0QN98"/>
<organism evidence="4 6">
    <name type="scientific">Canis lupus familiaris</name>
    <name type="common">Dog</name>
    <name type="synonym">Canis familiaris</name>
    <dbReference type="NCBI Taxonomy" id="9615"/>
    <lineage>
        <taxon>Eukaryota</taxon>
        <taxon>Metazoa</taxon>
        <taxon>Chordata</taxon>
        <taxon>Craniata</taxon>
        <taxon>Vertebrata</taxon>
        <taxon>Euteleostomi</taxon>
        <taxon>Mammalia</taxon>
        <taxon>Eutheria</taxon>
        <taxon>Laurasiatheria</taxon>
        <taxon>Carnivora</taxon>
        <taxon>Caniformia</taxon>
        <taxon>Canidae</taxon>
        <taxon>Canis</taxon>
    </lineage>
</organism>
<dbReference type="Gene3D" id="2.30.30.100">
    <property type="match status" value="1"/>
</dbReference>
<dbReference type="InterPro" id="IPR010920">
    <property type="entry name" value="LSM_dom_sf"/>
</dbReference>
<evidence type="ECO:0000313" key="2">
    <source>
        <dbReference type="Ensembl" id="ENSCAFP00000069293.1"/>
    </source>
</evidence>
<evidence type="ECO:0000313" key="6">
    <source>
        <dbReference type="Proteomes" id="UP000694542"/>
    </source>
</evidence>
<dbReference type="OrthoDB" id="9626941at2759"/>
<reference evidence="4" key="2">
    <citation type="submission" date="2018-10" db="EMBL/GenBank/DDBJ databases">
        <title>De novo assembly of a Great Dane genome.</title>
        <authorList>
            <person name="Kidd J.M."/>
            <person name="Pendleton A.L."/>
            <person name="Shen F."/>
            <person name="Emery S."/>
        </authorList>
    </citation>
    <scope>NUCLEOTIDE SEQUENCE [LARGE SCALE GENOMIC DNA]</scope>
    <source>
        <strain evidence="4">Great Dane</strain>
    </source>
</reference>
<feature type="region of interest" description="Disordered" evidence="1">
    <location>
        <begin position="40"/>
        <end position="80"/>
    </location>
</feature>
<protein>
    <submittedName>
        <fullName evidence="4">Uncharacterized protein</fullName>
    </submittedName>
</protein>
<sequence length="103" mass="11425">MKLVRFLMKLSHETVTTELKNGTQVHGTIAESLPLDTRLGDVEPKVKSKKKGKLLQEGAEVGKRKRGVPGGSSGVPMSVFNKHNCRTEKKRKCTCRNYKVVCS</sequence>
<reference evidence="3" key="3">
    <citation type="submission" date="2019-03" db="EMBL/GenBank/DDBJ databases">
        <authorList>
            <person name="Warren W.C."/>
            <person name="Johnson G.S."/>
        </authorList>
    </citation>
    <scope>NUCLEOTIDE SEQUENCE [LARGE SCALE GENOMIC DNA]</scope>
    <source>
        <strain evidence="3">Basenji</strain>
    </source>
</reference>